<feature type="transmembrane region" description="Helical" evidence="7">
    <location>
        <begin position="367"/>
        <end position="387"/>
    </location>
</feature>
<feature type="domain" description="ABC3 transporter permease C-terminal" evidence="8">
    <location>
        <begin position="271"/>
        <end position="387"/>
    </location>
</feature>
<dbReference type="AlphaFoldDB" id="A0A367FY89"/>
<gene>
    <name evidence="9" type="ORF">C4886_10830</name>
</gene>
<comment type="subcellular location">
    <subcellularLocation>
        <location evidence="1">Cell membrane</location>
        <topology evidence="1">Multi-pass membrane protein</topology>
    </subcellularLocation>
</comment>
<dbReference type="InterPro" id="IPR050250">
    <property type="entry name" value="Macrolide_Exporter_MacB"/>
</dbReference>
<evidence type="ECO:0000256" key="1">
    <source>
        <dbReference type="ARBA" id="ARBA00004651"/>
    </source>
</evidence>
<keyword evidence="3 7" id="KW-0812">Transmembrane</keyword>
<dbReference type="Pfam" id="PF02687">
    <property type="entry name" value="FtsX"/>
    <property type="match status" value="1"/>
</dbReference>
<reference evidence="9 10" key="1">
    <citation type="submission" date="2018-02" db="EMBL/GenBank/DDBJ databases">
        <title>Complete genome sequencing of Faecalibacterium prausnitzii strains isolated from the human gut.</title>
        <authorList>
            <person name="Fitzgerald B.C."/>
            <person name="Shkoporov A.N."/>
            <person name="Ross P.R."/>
            <person name="Hill C."/>
        </authorList>
    </citation>
    <scope>NUCLEOTIDE SEQUENCE [LARGE SCALE GENOMIC DNA]</scope>
    <source>
        <strain evidence="9 10">APC942/31-1</strain>
    </source>
</reference>
<protein>
    <submittedName>
        <fullName evidence="9">ABC transporter permease</fullName>
    </submittedName>
</protein>
<feature type="transmembrane region" description="Helical" evidence="7">
    <location>
        <begin position="28"/>
        <end position="48"/>
    </location>
</feature>
<evidence type="ECO:0000256" key="6">
    <source>
        <dbReference type="ARBA" id="ARBA00038076"/>
    </source>
</evidence>
<dbReference type="EMBL" id="PSQG01000014">
    <property type="protein sequence ID" value="RCH43420.1"/>
    <property type="molecule type" value="Genomic_DNA"/>
</dbReference>
<feature type="transmembrane region" description="Helical" evidence="7">
    <location>
        <begin position="441"/>
        <end position="463"/>
    </location>
</feature>
<comment type="similarity">
    <text evidence="6">Belongs to the ABC-4 integral membrane protein family.</text>
</comment>
<evidence type="ECO:0000259" key="8">
    <source>
        <dbReference type="Pfam" id="PF02687"/>
    </source>
</evidence>
<evidence type="ECO:0000256" key="2">
    <source>
        <dbReference type="ARBA" id="ARBA00022475"/>
    </source>
</evidence>
<dbReference type="PANTHER" id="PTHR30572">
    <property type="entry name" value="MEMBRANE COMPONENT OF TRANSPORTER-RELATED"/>
    <property type="match status" value="1"/>
</dbReference>
<feature type="transmembrane region" description="Helical" evidence="7">
    <location>
        <begin position="740"/>
        <end position="760"/>
    </location>
</feature>
<feature type="transmembrane region" description="Helical" evidence="7">
    <location>
        <begin position="266"/>
        <end position="288"/>
    </location>
</feature>
<keyword evidence="5 7" id="KW-0472">Membrane</keyword>
<evidence type="ECO:0000256" key="7">
    <source>
        <dbReference type="SAM" id="Phobius"/>
    </source>
</evidence>
<dbReference type="GO" id="GO:0005886">
    <property type="term" value="C:plasma membrane"/>
    <property type="evidence" value="ECO:0007669"/>
    <property type="project" value="UniProtKB-SubCell"/>
</dbReference>
<keyword evidence="4 7" id="KW-1133">Transmembrane helix</keyword>
<sequence length="864" mass="98351">MKTYNYHLTAEKVLLESYKKENSSKSRLLCVAVMLAVSIIFCILSFSYGKLQIDLQKNIRSDGMAASVYIENGTEEMAQQLNSLSYISKIGKQKFAGKLLQQNLKYCDCAVADETGFQKILGPSYTQITGGYPKEEQDIMLSTKTLEYLGIKEPQVGMKLQLDFYWNDIFHTDGTGQQDFRLSGYFTEYQNPEAVSSVAFISEKKLVKNKITWNPCRILLSTKEKAVSGIQMERKLSEEIQLSEGQRIVSVDSAAYRAIEETMGSYGFALVLCFFLLLCMFLFVSNVLNLSMEKDLQQYGLLETIGVYPKQIVKIMVRQMTEMVLKGSLVGGLIGSFLVLNILPYILKTRYLERAGEWEGIRLFHPSFLLVGMLPAVITVGIAVFIVKRKLQSLSPLECMNYGSISLKKKEISIPSRKHRSWGHYPETYLARRYLFRNKRAFLITMISLTVGCGFALGASVMVRGVDIENRFLKEPDFKISITQEACSTLMETSPDTKNMVFFPKELLQEIRECVGESLQNEVQIQGFYPIIGKNGSKSIRLLQGAEEHSTVIQKMNSKDKEKLQSFVKKQQLTVDWETFEHGNGALLLHEHQIAESNAVQAVKQVGTEIEVYDLVPVGTEMTNLVPEKLVNCGYVDIMDEEFPDLDLCWNGKSTNILLVTEETYQALSQNLTPQTFSLQFHVDSEQENALKARFKEMIRKQNMKFQSEGGYPENLNLFQITCKSDLLRREQNYIQTSRLFLLVISGCLIFIGIMNFLNVRVTEILIRKKECILLENVGMTKKQLYRMFLSEGIVTWMALSVLLLTVGTILLCGIGWYMKTKISYFVFSYPIKEMVALLMILLTGSILVPEILYKKFYGKTNIK</sequence>
<dbReference type="Proteomes" id="UP000253208">
    <property type="component" value="Unassembled WGS sequence"/>
</dbReference>
<evidence type="ECO:0000313" key="9">
    <source>
        <dbReference type="EMBL" id="RCH43420.1"/>
    </source>
</evidence>
<feature type="transmembrane region" description="Helical" evidence="7">
    <location>
        <begin position="324"/>
        <end position="347"/>
    </location>
</feature>
<comment type="caution">
    <text evidence="9">The sequence shown here is derived from an EMBL/GenBank/DDBJ whole genome shotgun (WGS) entry which is preliminary data.</text>
</comment>
<dbReference type="PANTHER" id="PTHR30572:SF4">
    <property type="entry name" value="ABC TRANSPORTER PERMEASE YTRF"/>
    <property type="match status" value="1"/>
</dbReference>
<accession>A0A367FY89</accession>
<evidence type="ECO:0000256" key="4">
    <source>
        <dbReference type="ARBA" id="ARBA00022989"/>
    </source>
</evidence>
<organism evidence="9 10">
    <name type="scientific">Blautia obeum</name>
    <dbReference type="NCBI Taxonomy" id="40520"/>
    <lineage>
        <taxon>Bacteria</taxon>
        <taxon>Bacillati</taxon>
        <taxon>Bacillota</taxon>
        <taxon>Clostridia</taxon>
        <taxon>Lachnospirales</taxon>
        <taxon>Lachnospiraceae</taxon>
        <taxon>Blautia</taxon>
    </lineage>
</organism>
<evidence type="ECO:0000256" key="3">
    <source>
        <dbReference type="ARBA" id="ARBA00022692"/>
    </source>
</evidence>
<feature type="transmembrane region" description="Helical" evidence="7">
    <location>
        <begin position="835"/>
        <end position="854"/>
    </location>
</feature>
<dbReference type="GO" id="GO:0022857">
    <property type="term" value="F:transmembrane transporter activity"/>
    <property type="evidence" value="ECO:0007669"/>
    <property type="project" value="TreeGrafter"/>
</dbReference>
<dbReference type="InterPro" id="IPR003838">
    <property type="entry name" value="ABC3_permease_C"/>
</dbReference>
<name>A0A367FY89_9FIRM</name>
<evidence type="ECO:0000256" key="5">
    <source>
        <dbReference type="ARBA" id="ARBA00023136"/>
    </source>
</evidence>
<evidence type="ECO:0000313" key="10">
    <source>
        <dbReference type="Proteomes" id="UP000253208"/>
    </source>
</evidence>
<feature type="transmembrane region" description="Helical" evidence="7">
    <location>
        <begin position="794"/>
        <end position="819"/>
    </location>
</feature>
<keyword evidence="2" id="KW-1003">Cell membrane</keyword>
<proteinExistence type="inferred from homology"/>